<keyword evidence="2 5" id="KW-0238">DNA-binding</keyword>
<feature type="region of interest" description="Disordered" evidence="7">
    <location>
        <begin position="1"/>
        <end position="58"/>
    </location>
</feature>
<dbReference type="SUPFAM" id="SSF46689">
    <property type="entry name" value="Homeodomain-like"/>
    <property type="match status" value="1"/>
</dbReference>
<dbReference type="Gene3D" id="1.10.10.60">
    <property type="entry name" value="Homeodomain-like"/>
    <property type="match status" value="1"/>
</dbReference>
<comment type="subcellular location">
    <subcellularLocation>
        <location evidence="1 5 6">Nucleus</location>
    </subcellularLocation>
</comment>
<feature type="compositionally biased region" description="Polar residues" evidence="7">
    <location>
        <begin position="1"/>
        <end position="31"/>
    </location>
</feature>
<keyword evidence="4 5" id="KW-0539">Nucleus</keyword>
<evidence type="ECO:0000256" key="6">
    <source>
        <dbReference type="RuleBase" id="RU000682"/>
    </source>
</evidence>
<dbReference type="InterPro" id="IPR050394">
    <property type="entry name" value="Homeobox_NK-like"/>
</dbReference>
<dbReference type="Proteomes" id="UP000694941">
    <property type="component" value="Unplaced"/>
</dbReference>
<dbReference type="RefSeq" id="XP_013792320.1">
    <property type="nucleotide sequence ID" value="XM_013936866.2"/>
</dbReference>
<evidence type="ECO:0000256" key="4">
    <source>
        <dbReference type="ARBA" id="ARBA00023242"/>
    </source>
</evidence>
<name>A0ABM1C0Y4_LIMPO</name>
<dbReference type="InterPro" id="IPR009057">
    <property type="entry name" value="Homeodomain-like_sf"/>
</dbReference>
<dbReference type="PANTHER" id="PTHR24340">
    <property type="entry name" value="HOMEOBOX PROTEIN NKX"/>
    <property type="match status" value="1"/>
</dbReference>
<dbReference type="Pfam" id="PF00046">
    <property type="entry name" value="Homeodomain"/>
    <property type="match status" value="1"/>
</dbReference>
<dbReference type="SMART" id="SM00389">
    <property type="entry name" value="HOX"/>
    <property type="match status" value="1"/>
</dbReference>
<keyword evidence="3 5" id="KW-0371">Homeobox</keyword>
<dbReference type="PRINTS" id="PR00024">
    <property type="entry name" value="HOMEOBOX"/>
</dbReference>
<evidence type="ECO:0000256" key="3">
    <source>
        <dbReference type="ARBA" id="ARBA00023155"/>
    </source>
</evidence>
<dbReference type="PANTHER" id="PTHR24340:SF37">
    <property type="entry name" value="HOMEOBOX PROTEIN SLOU"/>
    <property type="match status" value="1"/>
</dbReference>
<proteinExistence type="predicted"/>
<dbReference type="PROSITE" id="PS00027">
    <property type="entry name" value="HOMEOBOX_1"/>
    <property type="match status" value="1"/>
</dbReference>
<evidence type="ECO:0000256" key="5">
    <source>
        <dbReference type="PROSITE-ProRule" id="PRU00108"/>
    </source>
</evidence>
<feature type="domain" description="Homeobox" evidence="8">
    <location>
        <begin position="56"/>
        <end position="116"/>
    </location>
</feature>
<dbReference type="CDD" id="cd00086">
    <property type="entry name" value="homeodomain"/>
    <property type="match status" value="1"/>
</dbReference>
<dbReference type="InterPro" id="IPR017970">
    <property type="entry name" value="Homeobox_CS"/>
</dbReference>
<feature type="non-terminal residue" evidence="10">
    <location>
        <position position="1"/>
    </location>
</feature>
<dbReference type="GeneID" id="106476199"/>
<keyword evidence="9" id="KW-1185">Reference proteome</keyword>
<dbReference type="InterPro" id="IPR001356">
    <property type="entry name" value="HD"/>
</dbReference>
<feature type="DNA-binding region" description="Homeobox" evidence="5">
    <location>
        <begin position="58"/>
        <end position="117"/>
    </location>
</feature>
<evidence type="ECO:0000313" key="9">
    <source>
        <dbReference type="Proteomes" id="UP000694941"/>
    </source>
</evidence>
<dbReference type="PROSITE" id="PS50071">
    <property type="entry name" value="HOMEOBOX_2"/>
    <property type="match status" value="1"/>
</dbReference>
<evidence type="ECO:0000256" key="2">
    <source>
        <dbReference type="ARBA" id="ARBA00023125"/>
    </source>
</evidence>
<organism evidence="9 10">
    <name type="scientific">Limulus polyphemus</name>
    <name type="common">Atlantic horseshoe crab</name>
    <dbReference type="NCBI Taxonomy" id="6850"/>
    <lineage>
        <taxon>Eukaryota</taxon>
        <taxon>Metazoa</taxon>
        <taxon>Ecdysozoa</taxon>
        <taxon>Arthropoda</taxon>
        <taxon>Chelicerata</taxon>
        <taxon>Merostomata</taxon>
        <taxon>Xiphosura</taxon>
        <taxon>Limulidae</taxon>
        <taxon>Limulus</taxon>
    </lineage>
</organism>
<evidence type="ECO:0000256" key="1">
    <source>
        <dbReference type="ARBA" id="ARBA00004123"/>
    </source>
</evidence>
<evidence type="ECO:0000256" key="7">
    <source>
        <dbReference type="SAM" id="MobiDB-lite"/>
    </source>
</evidence>
<gene>
    <name evidence="10" type="primary">LOC106476199</name>
</gene>
<evidence type="ECO:0000313" key="10">
    <source>
        <dbReference type="RefSeq" id="XP_013792320.1"/>
    </source>
</evidence>
<accession>A0ABM1C0Y4</accession>
<sequence>DPCNTQKTSKDLNGSFPNSSSQVRRGNTNSEADCVINSTPSKTPKKKKTFHDSKASKPRRARTAFTYEQLVALENKFKTTRYLSVCERLNLALSLRLTETQVKIWFQNRRTKWKKQNPGMDANSPTIPPSQSNNGHFSAYPSVSPYQPPTAAGFLYGSQLPYLAAAAAAAGATLPYTLLAPTAQPGGHSYFHHHHLGHS</sequence>
<evidence type="ECO:0000259" key="8">
    <source>
        <dbReference type="PROSITE" id="PS50071"/>
    </source>
</evidence>
<protein>
    <submittedName>
        <fullName evidence="10">Homeobox protein ceh-1-like</fullName>
    </submittedName>
</protein>
<reference evidence="10" key="1">
    <citation type="submission" date="2025-08" db="UniProtKB">
        <authorList>
            <consortium name="RefSeq"/>
        </authorList>
    </citation>
    <scope>IDENTIFICATION</scope>
    <source>
        <tissue evidence="10">Muscle</tissue>
    </source>
</reference>
<dbReference type="InterPro" id="IPR020479">
    <property type="entry name" value="HD_metazoa"/>
</dbReference>